<feature type="region of interest" description="Disordered" evidence="1">
    <location>
        <begin position="158"/>
        <end position="185"/>
    </location>
</feature>
<keyword evidence="2" id="KW-1133">Transmembrane helix</keyword>
<dbReference type="EMBL" id="JAAITA010000003">
    <property type="protein sequence ID" value="NSJ85349.1"/>
    <property type="molecule type" value="Genomic_DNA"/>
</dbReference>
<feature type="region of interest" description="Disordered" evidence="1">
    <location>
        <begin position="202"/>
        <end position="237"/>
    </location>
</feature>
<sequence>MSKILKIIVNLVVLFSIIIAAALLVPPFAGVDTVMNDNTGTDTNLPVGSVAYGKSVNVKKLEKKDKIIYNEGSSTYIYEIQDMDASAGVYQVKDVYSKSSDTENINLNKSVPKVVVVVPFIGYAAIALQSKEGLIVVGVGIVFLVILFILSELWRKDRDDEEEDEDEDGDTDEEEDEDEDEEKLSFGERRRLRKEEKRRRKLAKKGLLDEEEDEELPPASAEKESPELQGFDDAMKDAMSSIAMGVAAVSEPEQTPDATIVMPNAEELEKAAQEAAAEPMEKTVQSSTETEQPEIPVEPETEISDSENYNNIEETESEEAEEEIPVDVNAVPKSPSVQELLAKAQAAGETPEVKTDEENKVTLLDYSDIV</sequence>
<evidence type="ECO:0008006" key="5">
    <source>
        <dbReference type="Google" id="ProtNLM"/>
    </source>
</evidence>
<evidence type="ECO:0000313" key="4">
    <source>
        <dbReference type="Proteomes" id="UP000822142"/>
    </source>
</evidence>
<accession>A0ABX2I4Z2</accession>
<keyword evidence="2" id="KW-0812">Transmembrane</keyword>
<keyword evidence="2" id="KW-0472">Membrane</keyword>
<proteinExistence type="predicted"/>
<dbReference type="Proteomes" id="UP000822142">
    <property type="component" value="Unassembled WGS sequence"/>
</dbReference>
<feature type="region of interest" description="Disordered" evidence="1">
    <location>
        <begin position="267"/>
        <end position="327"/>
    </location>
</feature>
<feature type="transmembrane region" description="Helical" evidence="2">
    <location>
        <begin position="135"/>
        <end position="154"/>
    </location>
</feature>
<evidence type="ECO:0000256" key="2">
    <source>
        <dbReference type="SAM" id="Phobius"/>
    </source>
</evidence>
<organism evidence="3 4">
    <name type="scientific">Blautia hansenii</name>
    <name type="common">Ruminococcus hansenii</name>
    <dbReference type="NCBI Taxonomy" id="1322"/>
    <lineage>
        <taxon>Bacteria</taxon>
        <taxon>Bacillati</taxon>
        <taxon>Bacillota</taxon>
        <taxon>Clostridia</taxon>
        <taxon>Lachnospirales</taxon>
        <taxon>Lachnospiraceae</taxon>
        <taxon>Blautia</taxon>
    </lineage>
</organism>
<name>A0ABX2I4Z2_BLAHA</name>
<dbReference type="RefSeq" id="WP_173748277.1">
    <property type="nucleotide sequence ID" value="NZ_JAAITA010000003.1"/>
</dbReference>
<feature type="compositionally biased region" description="Acidic residues" evidence="1">
    <location>
        <begin position="159"/>
        <end position="182"/>
    </location>
</feature>
<evidence type="ECO:0000313" key="3">
    <source>
        <dbReference type="EMBL" id="NSJ85349.1"/>
    </source>
</evidence>
<gene>
    <name evidence="3" type="ORF">G5A70_03960</name>
</gene>
<feature type="transmembrane region" description="Helical" evidence="2">
    <location>
        <begin position="7"/>
        <end position="29"/>
    </location>
</feature>
<evidence type="ECO:0000256" key="1">
    <source>
        <dbReference type="SAM" id="MobiDB-lite"/>
    </source>
</evidence>
<keyword evidence="4" id="KW-1185">Reference proteome</keyword>
<reference evidence="3 4" key="1">
    <citation type="journal article" date="2020" name="Cell Host Microbe">
        <title>Functional and Genomic Variation between Human-Derived Isolates of Lachnospiraceae Reveals Inter- and Intra-Species Diversity.</title>
        <authorList>
            <person name="Sorbara M.T."/>
            <person name="Littmann E.R."/>
            <person name="Fontana E."/>
            <person name="Moody T.U."/>
            <person name="Kohout C.E."/>
            <person name="Gjonbalaj M."/>
            <person name="Eaton V."/>
            <person name="Seok R."/>
            <person name="Leiner I.M."/>
            <person name="Pamer E.G."/>
        </authorList>
    </citation>
    <scope>NUCLEOTIDE SEQUENCE [LARGE SCALE GENOMIC DNA]</scope>
    <source>
        <strain evidence="3 4">MSK.15.26</strain>
    </source>
</reference>
<feature type="compositionally biased region" description="Acidic residues" evidence="1">
    <location>
        <begin position="313"/>
        <end position="325"/>
    </location>
</feature>
<comment type="caution">
    <text evidence="3">The sequence shown here is derived from an EMBL/GenBank/DDBJ whole genome shotgun (WGS) entry which is preliminary data.</text>
</comment>
<protein>
    <recommendedName>
        <fullName evidence="5">Signal peptidase I</fullName>
    </recommendedName>
</protein>